<dbReference type="PANTHER" id="PTHR33090">
    <property type="entry name" value="DUF3774 DOMAIN PROTEIN-RELATED"/>
    <property type="match status" value="1"/>
</dbReference>
<dbReference type="Pfam" id="PF12609">
    <property type="entry name" value="DUF3774"/>
    <property type="match status" value="2"/>
</dbReference>
<keyword evidence="2" id="KW-1185">Reference proteome</keyword>
<proteinExistence type="predicted"/>
<dbReference type="InterPro" id="IPR022251">
    <property type="entry name" value="DUF3774_wound-induced"/>
</dbReference>
<reference evidence="1 2" key="1">
    <citation type="submission" date="2020-10" db="EMBL/GenBank/DDBJ databases">
        <title>Plant Genome Project.</title>
        <authorList>
            <person name="Zhang R.-G."/>
        </authorList>
    </citation>
    <scope>NUCLEOTIDE SEQUENCE [LARGE SCALE GENOMIC DNA]</scope>
    <source>
        <strain evidence="1">FAFU-HL-1</strain>
        <tissue evidence="1">Leaf</tissue>
    </source>
</reference>
<gene>
    <name evidence="1" type="ORF">SADUNF_Sadunf16G0271200</name>
</gene>
<evidence type="ECO:0000313" key="1">
    <source>
        <dbReference type="EMBL" id="KAF9666846.1"/>
    </source>
</evidence>
<dbReference type="OrthoDB" id="691528at2759"/>
<name>A0A835MMX2_9ROSI</name>
<accession>A0A835MMX2</accession>
<protein>
    <recommendedName>
        <fullName evidence="3">Wound-responsive family protein</fullName>
    </recommendedName>
</protein>
<comment type="caution">
    <text evidence="1">The sequence shown here is derived from an EMBL/GenBank/DDBJ whole genome shotgun (WGS) entry which is preliminary data.</text>
</comment>
<evidence type="ECO:0000313" key="2">
    <source>
        <dbReference type="Proteomes" id="UP000657918"/>
    </source>
</evidence>
<evidence type="ECO:0008006" key="3">
    <source>
        <dbReference type="Google" id="ProtNLM"/>
    </source>
</evidence>
<organism evidence="1 2">
    <name type="scientific">Salix dunnii</name>
    <dbReference type="NCBI Taxonomy" id="1413687"/>
    <lineage>
        <taxon>Eukaryota</taxon>
        <taxon>Viridiplantae</taxon>
        <taxon>Streptophyta</taxon>
        <taxon>Embryophyta</taxon>
        <taxon>Tracheophyta</taxon>
        <taxon>Spermatophyta</taxon>
        <taxon>Magnoliopsida</taxon>
        <taxon>eudicotyledons</taxon>
        <taxon>Gunneridae</taxon>
        <taxon>Pentapetalae</taxon>
        <taxon>rosids</taxon>
        <taxon>fabids</taxon>
        <taxon>Malpighiales</taxon>
        <taxon>Salicaceae</taxon>
        <taxon>Saliceae</taxon>
        <taxon>Salix</taxon>
    </lineage>
</organism>
<sequence>MRAAGGTWIVAAAVGTAETLKDQLGICGWSYYTVRSSEEGAKKSLRSFAQANILSSSNSSSTSTMIDQVEMKKSELYADKVMHLGCWGPSTISNPRNQNLKMSASASKAWIVAASIGAVEALKDQGICRWNYTIRLLQQHAKSNIRSFTQSKILASSSSSSSSSTAAAAAASNEIRKANMKRKKSLEKSMNLSCWGPNTARF</sequence>
<dbReference type="Proteomes" id="UP000657918">
    <property type="component" value="Chromosome 16"/>
</dbReference>
<dbReference type="EMBL" id="JADGMS010000016">
    <property type="protein sequence ID" value="KAF9666846.1"/>
    <property type="molecule type" value="Genomic_DNA"/>
</dbReference>
<dbReference type="AlphaFoldDB" id="A0A835MMX2"/>